<dbReference type="Proteomes" id="UP000076852">
    <property type="component" value="Chromosome 1"/>
</dbReference>
<evidence type="ECO:0000313" key="2">
    <source>
        <dbReference type="Proteomes" id="UP000076852"/>
    </source>
</evidence>
<name>A0A160FLL5_9BURK</name>
<evidence type="ECO:0000313" key="1">
    <source>
        <dbReference type="EMBL" id="ANB73008.1"/>
    </source>
</evidence>
<keyword evidence="2" id="KW-1185">Reference proteome</keyword>
<dbReference type="AlphaFoldDB" id="A0A160FLL5"/>
<proteinExistence type="predicted"/>
<dbReference type="KEGG" id="buz:AYM40_12020"/>
<protein>
    <submittedName>
        <fullName evidence="1">Uncharacterized protein</fullName>
    </submittedName>
</protein>
<accession>A0A160FLL5</accession>
<dbReference type="STRING" id="1804984.AYM40_12020"/>
<organism evidence="1 2">
    <name type="scientific">Paraburkholderia phytofirmans OLGA172</name>
    <dbReference type="NCBI Taxonomy" id="1417228"/>
    <lineage>
        <taxon>Bacteria</taxon>
        <taxon>Pseudomonadati</taxon>
        <taxon>Pseudomonadota</taxon>
        <taxon>Betaproteobacteria</taxon>
        <taxon>Burkholderiales</taxon>
        <taxon>Burkholderiaceae</taxon>
        <taxon>Paraburkholderia</taxon>
    </lineage>
</organism>
<dbReference type="EMBL" id="CP014578">
    <property type="protein sequence ID" value="ANB73008.1"/>
    <property type="molecule type" value="Genomic_DNA"/>
</dbReference>
<gene>
    <name evidence="1" type="ORF">AYM40_12020</name>
</gene>
<sequence length="83" mass="9456">MPEYQLTANVSDTAATKITLSFVEDQLRAARKLMGTDFWSYGFSANEHAIDRFLARHFAKGLSSRRLELRELFRPASVESFAI</sequence>
<reference evidence="1 2" key="1">
    <citation type="journal article" date="2016" name="Gene">
        <title>PacBio SMRT assembly of a complex multi-replicon genome reveals chlorocatechol degradative operon in a region of genome plasticity.</title>
        <authorList>
            <person name="Ricker N."/>
            <person name="Shen S.Y."/>
            <person name="Goordial J."/>
            <person name="Jin S."/>
            <person name="Fulthorpe R.R."/>
        </authorList>
    </citation>
    <scope>NUCLEOTIDE SEQUENCE [LARGE SCALE GENOMIC DNA]</scope>
    <source>
        <strain evidence="1 2">OLGA172</strain>
    </source>
</reference>